<dbReference type="EMBL" id="LR728900">
    <property type="protein sequence ID" value="VWP00877.1"/>
    <property type="molecule type" value="Genomic_DNA"/>
</dbReference>
<feature type="region of interest" description="Disordered" evidence="1">
    <location>
        <begin position="281"/>
        <end position="306"/>
    </location>
</feature>
<sequence>MEPSTPTAAPEQPTAAPSQNSPADATAAATSTCVGTAATNGSPVPPPPAPTIAPIPAAERPWLTFPPFPKPPPDVELIAFKDFKPLGIIIPEPPTAAAQAQAQAQTKEQERGDQEDAPVEVDGLGIQTLTLRVHHDLTTMEKRKRKNVRTKTLPDGTTVLKRWYDEWAEGESLRRTSCPIDPSLPRVDRLYQAAHDFKAGRPTIQNQAVNQMLTQYWDKFRLFVGLISSVQPTAGRKKNAAVRALAAQQAAAAEDDEDDDELDEMPNVSLPKREATINVRTGGVDDAGAPGASANPTSQYSEEERQHRREYFREVRETRIDRFLNDPENVVKVFFSNYASDRGDLSSEKFCNNAPLLIDFFLKFLQRNRVFPDIDRQLRKAIAVTEQAIKELPHGIAMNKIIPDDFGRGCQQLYGNMNGYNIWEGGSSSSEDDEQVEDRASKKQKTDDAPAPSDMAVDQAAASGSSAPAPVALDPRTAAEADALKSALGDELEVITPEAAKGMEKEVEELGPSAHENDWGQVPASTAAEPGLSWGDAPPAAWGAGDDDPFLQASSAADWECGPETNLVNRFLGPTTLALTHTTGVIERSTRRIKSVVLPPAPGTQPQKKKKAGKGVLEPAPSPDPAGIERELDARLAKLTMAPWPAYAVHANADVQKPRVLPDSRGAAVLDDCEGAEVAPGPGVPHNPFKDDIVAYVAPEIADRMWVGMSIEGVWVQLARVDPDVPIVVTDEQFKSLWGNKKKAEGGPGVPIAPTKIWYLEEVRMVLPSFHTEMTPLPTNEDVFGSGERPSPE</sequence>
<evidence type="ECO:0000313" key="2">
    <source>
        <dbReference type="EMBL" id="VWP00877.1"/>
    </source>
</evidence>
<accession>A0A5K1K4L5</accession>
<protein>
    <submittedName>
        <fullName evidence="2">Chitinase</fullName>
    </submittedName>
</protein>
<reference evidence="2" key="1">
    <citation type="submission" date="2019-10" db="EMBL/GenBank/DDBJ databases">
        <authorList>
            <person name="Nor Muhammad N."/>
        </authorList>
    </citation>
    <scope>NUCLEOTIDE SEQUENCE</scope>
</reference>
<dbReference type="InterPro" id="IPR018606">
    <property type="entry name" value="Arb1"/>
</dbReference>
<feature type="compositionally biased region" description="Low complexity" evidence="1">
    <location>
        <begin position="96"/>
        <end position="105"/>
    </location>
</feature>
<dbReference type="GO" id="GO:0031047">
    <property type="term" value="P:regulatory ncRNA-mediated gene silencing"/>
    <property type="evidence" value="ECO:0007669"/>
    <property type="project" value="InterPro"/>
</dbReference>
<organism evidence="2">
    <name type="scientific">Ganoderma boninense</name>
    <dbReference type="NCBI Taxonomy" id="34458"/>
    <lineage>
        <taxon>Eukaryota</taxon>
        <taxon>Fungi</taxon>
        <taxon>Dikarya</taxon>
        <taxon>Basidiomycota</taxon>
        <taxon>Agaricomycotina</taxon>
        <taxon>Agaricomycetes</taxon>
        <taxon>Polyporales</taxon>
        <taxon>Polyporaceae</taxon>
        <taxon>Ganoderma</taxon>
    </lineage>
</organism>
<feature type="region of interest" description="Disordered" evidence="1">
    <location>
        <begin position="1"/>
        <end position="55"/>
    </location>
</feature>
<feature type="region of interest" description="Disordered" evidence="1">
    <location>
        <begin position="95"/>
        <end position="117"/>
    </location>
</feature>
<proteinExistence type="predicted"/>
<feature type="compositionally biased region" description="Polar residues" evidence="1">
    <location>
        <begin position="33"/>
        <end position="42"/>
    </location>
</feature>
<feature type="compositionally biased region" description="Basic and acidic residues" evidence="1">
    <location>
        <begin position="437"/>
        <end position="448"/>
    </location>
</feature>
<feature type="compositionally biased region" description="Pro residues" evidence="1">
    <location>
        <begin position="43"/>
        <end position="53"/>
    </location>
</feature>
<name>A0A5K1K4L5_9APHY</name>
<feature type="region of interest" description="Disordered" evidence="1">
    <location>
        <begin position="424"/>
        <end position="472"/>
    </location>
</feature>
<evidence type="ECO:0000256" key="1">
    <source>
        <dbReference type="SAM" id="MobiDB-lite"/>
    </source>
</evidence>
<dbReference type="GO" id="GO:0033167">
    <property type="term" value="C:ARC complex"/>
    <property type="evidence" value="ECO:0007669"/>
    <property type="project" value="InterPro"/>
</dbReference>
<feature type="compositionally biased region" description="Low complexity" evidence="1">
    <location>
        <begin position="1"/>
        <end position="32"/>
    </location>
</feature>
<feature type="region of interest" description="Disordered" evidence="1">
    <location>
        <begin position="596"/>
        <end position="627"/>
    </location>
</feature>
<feature type="compositionally biased region" description="Low complexity" evidence="1">
    <location>
        <begin position="460"/>
        <end position="472"/>
    </location>
</feature>
<dbReference type="Pfam" id="PF09692">
    <property type="entry name" value="Arb1"/>
    <property type="match status" value="1"/>
</dbReference>
<gene>
    <name evidence="2" type="primary">O59928</name>
</gene>
<dbReference type="AlphaFoldDB" id="A0A5K1K4L5"/>